<reference evidence="4" key="1">
    <citation type="submission" date="2022-09" db="EMBL/GenBank/DDBJ databases">
        <title>Fusarium specimens isolated from Avocado Roots.</title>
        <authorList>
            <person name="Stajich J."/>
            <person name="Roper C."/>
            <person name="Heimlech-Rivalta G."/>
        </authorList>
    </citation>
    <scope>NUCLEOTIDE SEQUENCE</scope>
    <source>
        <strain evidence="4">CF00136</strain>
    </source>
</reference>
<proteinExistence type="predicted"/>
<accession>A0A9W8V9K9</accession>
<dbReference type="PROSITE" id="PS50013">
    <property type="entry name" value="CHROMO_2"/>
    <property type="match status" value="2"/>
</dbReference>
<dbReference type="InterPro" id="IPR000953">
    <property type="entry name" value="Chromo/chromo_shadow_dom"/>
</dbReference>
<gene>
    <name evidence="4" type="ORF">NW762_014266</name>
</gene>
<dbReference type="Gene3D" id="2.40.50.40">
    <property type="match status" value="1"/>
</dbReference>
<feature type="compositionally biased region" description="Basic and acidic residues" evidence="2">
    <location>
        <begin position="13"/>
        <end position="22"/>
    </location>
</feature>
<feature type="region of interest" description="Disordered" evidence="2">
    <location>
        <begin position="1"/>
        <end position="158"/>
    </location>
</feature>
<feature type="compositionally biased region" description="Low complexity" evidence="2">
    <location>
        <begin position="127"/>
        <end position="138"/>
    </location>
</feature>
<dbReference type="SUPFAM" id="SSF54160">
    <property type="entry name" value="Chromo domain-like"/>
    <property type="match status" value="1"/>
</dbReference>
<feature type="domain" description="Chromo" evidence="3">
    <location>
        <begin position="259"/>
        <end position="310"/>
    </location>
</feature>
<dbReference type="CDD" id="cd00024">
    <property type="entry name" value="CD_CSD"/>
    <property type="match status" value="2"/>
</dbReference>
<feature type="compositionally biased region" description="Polar residues" evidence="2">
    <location>
        <begin position="96"/>
        <end position="109"/>
    </location>
</feature>
<name>A0A9W8V9K9_9HYPO</name>
<comment type="caution">
    <text evidence="4">The sequence shown here is derived from an EMBL/GenBank/DDBJ whole genome shotgun (WGS) entry which is preliminary data.</text>
</comment>
<keyword evidence="5" id="KW-1185">Reference proteome</keyword>
<evidence type="ECO:0000259" key="3">
    <source>
        <dbReference type="PROSITE" id="PS50013"/>
    </source>
</evidence>
<dbReference type="InterPro" id="IPR016197">
    <property type="entry name" value="Chromo-like_dom_sf"/>
</dbReference>
<feature type="compositionally biased region" description="Polar residues" evidence="2">
    <location>
        <begin position="46"/>
        <end position="67"/>
    </location>
</feature>
<dbReference type="Proteomes" id="UP001152049">
    <property type="component" value="Unassembled WGS sequence"/>
</dbReference>
<feature type="compositionally biased region" description="Polar residues" evidence="2">
    <location>
        <begin position="26"/>
        <end position="38"/>
    </location>
</feature>
<dbReference type="AlphaFoldDB" id="A0A9W8V9K9"/>
<evidence type="ECO:0000313" key="5">
    <source>
        <dbReference type="Proteomes" id="UP001152049"/>
    </source>
</evidence>
<evidence type="ECO:0000256" key="1">
    <source>
        <dbReference type="ARBA" id="ARBA00011353"/>
    </source>
</evidence>
<comment type="subunit">
    <text evidence="1">Component of the NuA4 histone acetyltransferase complex.</text>
</comment>
<organism evidence="4 5">
    <name type="scientific">Fusarium torreyae</name>
    <dbReference type="NCBI Taxonomy" id="1237075"/>
    <lineage>
        <taxon>Eukaryota</taxon>
        <taxon>Fungi</taxon>
        <taxon>Dikarya</taxon>
        <taxon>Ascomycota</taxon>
        <taxon>Pezizomycotina</taxon>
        <taxon>Sordariomycetes</taxon>
        <taxon>Hypocreomycetidae</taxon>
        <taxon>Hypocreales</taxon>
        <taxon>Nectriaceae</taxon>
        <taxon>Fusarium</taxon>
    </lineage>
</organism>
<sequence length="318" mass="35958">MPLQPSIESPDPEDNRRPDDSWLSKAEQSSRPQPSSGQMLPPPRPQSQATGSNAGPSSQPRPRNTGTPMDRGPRDSASTPTTPAPKGLRKAARRTPSMSLTPGPNQGHTSAVRDSGSRPSDGHSARRGSAGRSSLSRGANDDLPLTFGPKAVEPTPERELTPHDHIRRSIQEQQMINELLRQQVNKTIYSEEKYPIARVKGWKICDEDEDSIELLIQWDDGTEDTWEPEEIIQEDAESLVYAFWKEHGGRQRTTKLLNYHAFKILKTRATKDPKKPEFLVQWVGYPPRKPHTAWRSYDVVYENSKPQYIEYVLGYKMW</sequence>
<protein>
    <recommendedName>
        <fullName evidence="3">Chromo domain-containing protein</fullName>
    </recommendedName>
</protein>
<dbReference type="EMBL" id="JAOQAZ010000048">
    <property type="protein sequence ID" value="KAJ4245056.1"/>
    <property type="molecule type" value="Genomic_DNA"/>
</dbReference>
<evidence type="ECO:0000256" key="2">
    <source>
        <dbReference type="SAM" id="MobiDB-lite"/>
    </source>
</evidence>
<dbReference type="GO" id="GO:0006338">
    <property type="term" value="P:chromatin remodeling"/>
    <property type="evidence" value="ECO:0007669"/>
    <property type="project" value="UniProtKB-ARBA"/>
</dbReference>
<dbReference type="OrthoDB" id="433924at2759"/>
<evidence type="ECO:0000313" key="4">
    <source>
        <dbReference type="EMBL" id="KAJ4245056.1"/>
    </source>
</evidence>
<feature type="domain" description="Chromo" evidence="3">
    <location>
        <begin position="189"/>
        <end position="255"/>
    </location>
</feature>